<feature type="region of interest" description="Disordered" evidence="1">
    <location>
        <begin position="229"/>
        <end position="250"/>
    </location>
</feature>
<dbReference type="STRING" id="38488.A0A4Y8CPV0"/>
<dbReference type="InterPro" id="IPR046529">
    <property type="entry name" value="DUF6594"/>
</dbReference>
<feature type="transmembrane region" description="Helical" evidence="2">
    <location>
        <begin position="397"/>
        <end position="418"/>
    </location>
</feature>
<dbReference type="Proteomes" id="UP000297299">
    <property type="component" value="Unassembled WGS sequence"/>
</dbReference>
<comment type="caution">
    <text evidence="4">The sequence shown here is derived from an EMBL/GenBank/DDBJ whole genome shotgun (WGS) entry which is preliminary data.</text>
</comment>
<feature type="transmembrane region" description="Helical" evidence="2">
    <location>
        <begin position="430"/>
        <end position="452"/>
    </location>
</feature>
<feature type="region of interest" description="Disordered" evidence="1">
    <location>
        <begin position="1"/>
        <end position="26"/>
    </location>
</feature>
<sequence>MSEISSIEADIIRPQTPEDRSIYTESKNPSDSIALFNVEDSAWLSIPRKGNFEFKIFARKQEKGKFLYQVKDPKTGALYQEGEWLSAFSTSLQQNPKEMTSNTLPLFNSPCTSPTISNKFSEGSTFVTNSSTPTSKTVLQYRESLTQWRPWRISRSTTDANLRKPHVRSLSENQKSYRSLSTFLDSDENFKIYRRFGYLHSRLLLRKQDEIRRLEMELDELDDLDEAENAPDKRRARSRNADMAAEKKELAEDPNLRTRTVVLNEIEEKLAAYGAHFQVTRTENVYANLCAIDELLLRYQHINAMNRPADGDYKSVERYIFDKKPLVDEEQGFIYEKNDLITLREGREGAYLDTMTERFLQIFHCAFLQSIFCTTEDREKTTDPNLHFYSKSRKDTFVTSLLVLVLLLLLILPVFLLYRLTEHHNLDITYTVSIGVLLIFTLLFSAVLSLFTQAKRHEIFGAAAGYCAVLVVFISNIPNAN</sequence>
<keyword evidence="2" id="KW-0812">Transmembrane</keyword>
<name>A0A4Y8CPV0_9HELO</name>
<dbReference type="PANTHER" id="PTHR34502">
    <property type="entry name" value="DUF6594 DOMAIN-CONTAINING PROTEIN-RELATED"/>
    <property type="match status" value="1"/>
</dbReference>
<accession>A0A4Y8CPV0</accession>
<evidence type="ECO:0000313" key="5">
    <source>
        <dbReference type="Proteomes" id="UP000297299"/>
    </source>
</evidence>
<feature type="transmembrane region" description="Helical" evidence="2">
    <location>
        <begin position="459"/>
        <end position="477"/>
    </location>
</feature>
<dbReference type="PANTHER" id="PTHR34502:SF3">
    <property type="entry name" value="DUF6594 DOMAIN-CONTAINING PROTEIN"/>
    <property type="match status" value="1"/>
</dbReference>
<evidence type="ECO:0000256" key="1">
    <source>
        <dbReference type="SAM" id="MobiDB-lite"/>
    </source>
</evidence>
<evidence type="ECO:0000313" key="4">
    <source>
        <dbReference type="EMBL" id="TEY40944.1"/>
    </source>
</evidence>
<evidence type="ECO:0000259" key="3">
    <source>
        <dbReference type="Pfam" id="PF20237"/>
    </source>
</evidence>
<gene>
    <name evidence="4" type="ORF">BOTCAL_0412g00060</name>
</gene>
<keyword evidence="2" id="KW-0472">Membrane</keyword>
<protein>
    <recommendedName>
        <fullName evidence="3">DUF6594 domain-containing protein</fullName>
    </recommendedName>
</protein>
<dbReference type="OrthoDB" id="5342093at2759"/>
<feature type="domain" description="DUF6594" evidence="3">
    <location>
        <begin position="177"/>
        <end position="471"/>
    </location>
</feature>
<reference evidence="4 5" key="1">
    <citation type="submission" date="2017-11" db="EMBL/GenBank/DDBJ databases">
        <title>Comparative genomics of Botrytis spp.</title>
        <authorList>
            <person name="Valero-Jimenez C.A."/>
            <person name="Tapia P."/>
            <person name="Veloso J."/>
            <person name="Silva-Moreno E."/>
            <person name="Staats M."/>
            <person name="Valdes J.H."/>
            <person name="Van Kan J.A.L."/>
        </authorList>
    </citation>
    <scope>NUCLEOTIDE SEQUENCE [LARGE SCALE GENOMIC DNA]</scope>
    <source>
        <strain evidence="4 5">MUCL2830</strain>
    </source>
</reference>
<keyword evidence="5" id="KW-1185">Reference proteome</keyword>
<keyword evidence="2" id="KW-1133">Transmembrane helix</keyword>
<evidence type="ECO:0000256" key="2">
    <source>
        <dbReference type="SAM" id="Phobius"/>
    </source>
</evidence>
<dbReference type="Pfam" id="PF20237">
    <property type="entry name" value="DUF6594"/>
    <property type="match status" value="1"/>
</dbReference>
<organism evidence="4 5">
    <name type="scientific">Botryotinia calthae</name>
    <dbReference type="NCBI Taxonomy" id="38488"/>
    <lineage>
        <taxon>Eukaryota</taxon>
        <taxon>Fungi</taxon>
        <taxon>Dikarya</taxon>
        <taxon>Ascomycota</taxon>
        <taxon>Pezizomycotina</taxon>
        <taxon>Leotiomycetes</taxon>
        <taxon>Helotiales</taxon>
        <taxon>Sclerotiniaceae</taxon>
        <taxon>Botryotinia</taxon>
    </lineage>
</organism>
<dbReference type="EMBL" id="PHWZ01000411">
    <property type="protein sequence ID" value="TEY40944.1"/>
    <property type="molecule type" value="Genomic_DNA"/>
</dbReference>
<proteinExistence type="predicted"/>
<dbReference type="AlphaFoldDB" id="A0A4Y8CPV0"/>